<evidence type="ECO:0000313" key="3">
    <source>
        <dbReference type="EMBL" id="OGG52011.1"/>
    </source>
</evidence>
<dbReference type="Proteomes" id="UP000178606">
    <property type="component" value="Unassembled WGS sequence"/>
</dbReference>
<evidence type="ECO:0000256" key="2">
    <source>
        <dbReference type="ARBA" id="ARBA00022801"/>
    </source>
</evidence>
<keyword evidence="2" id="KW-0378">Hydrolase</keyword>
<evidence type="ECO:0000313" key="4">
    <source>
        <dbReference type="Proteomes" id="UP000178606"/>
    </source>
</evidence>
<proteinExistence type="predicted"/>
<sequence length="138" mass="15080">MLRRLRGRTHQVITAVSLARVGAPEAPPTVWERSSITEVWMREYTDADMEAYVATGDPLDKAGSYAIQDADFHPVERIQGCFLTVVGLPLPEVLELLGESGRPVGGLPLASIQRVCPGCRDLERLLTATAGSHKVDER</sequence>
<dbReference type="InterPro" id="IPR003697">
    <property type="entry name" value="Maf-like"/>
</dbReference>
<dbReference type="EMBL" id="MFKF01000161">
    <property type="protein sequence ID" value="OGG52011.1"/>
    <property type="molecule type" value="Genomic_DNA"/>
</dbReference>
<dbReference type="GO" id="GO:0047429">
    <property type="term" value="F:nucleoside triphosphate diphosphatase activity"/>
    <property type="evidence" value="ECO:0007669"/>
    <property type="project" value="InterPro"/>
</dbReference>
<dbReference type="PANTHER" id="PTHR43213:SF5">
    <property type="entry name" value="BIFUNCTIONAL DTTP_UTP PYROPHOSPHATASE_METHYLTRANSFERASE PROTEIN-RELATED"/>
    <property type="match status" value="1"/>
</dbReference>
<organism evidence="3 4">
    <name type="scientific">Handelsmanbacteria sp. (strain RIFCSPLOWO2_12_FULL_64_10)</name>
    <dbReference type="NCBI Taxonomy" id="1817868"/>
    <lineage>
        <taxon>Bacteria</taxon>
        <taxon>Candidatus Handelsmaniibacteriota</taxon>
    </lineage>
</organism>
<dbReference type="SUPFAM" id="SSF52972">
    <property type="entry name" value="ITPase-like"/>
    <property type="match status" value="1"/>
</dbReference>
<comment type="cofactor">
    <cofactor evidence="1">
        <name>a divalent metal cation</name>
        <dbReference type="ChEBI" id="CHEBI:60240"/>
    </cofactor>
</comment>
<comment type="caution">
    <text evidence="3">The sequence shown here is derived from an EMBL/GenBank/DDBJ whole genome shotgun (WGS) entry which is preliminary data.</text>
</comment>
<name>A0A1F6CSM7_HANXR</name>
<evidence type="ECO:0000256" key="1">
    <source>
        <dbReference type="ARBA" id="ARBA00001968"/>
    </source>
</evidence>
<reference evidence="3 4" key="1">
    <citation type="journal article" date="2016" name="Nat. Commun.">
        <title>Thousands of microbial genomes shed light on interconnected biogeochemical processes in an aquifer system.</title>
        <authorList>
            <person name="Anantharaman K."/>
            <person name="Brown C.T."/>
            <person name="Hug L.A."/>
            <person name="Sharon I."/>
            <person name="Castelle C.J."/>
            <person name="Probst A.J."/>
            <person name="Thomas B.C."/>
            <person name="Singh A."/>
            <person name="Wilkins M.J."/>
            <person name="Karaoz U."/>
            <person name="Brodie E.L."/>
            <person name="Williams K.H."/>
            <person name="Hubbard S.S."/>
            <person name="Banfield J.F."/>
        </authorList>
    </citation>
    <scope>NUCLEOTIDE SEQUENCE [LARGE SCALE GENOMIC DNA]</scope>
    <source>
        <strain evidence="4">RIFCSPLOWO2_12_FULL_64_10</strain>
    </source>
</reference>
<dbReference type="PANTHER" id="PTHR43213">
    <property type="entry name" value="BIFUNCTIONAL DTTP/UTP PYROPHOSPHATASE/METHYLTRANSFERASE PROTEIN-RELATED"/>
    <property type="match status" value="1"/>
</dbReference>
<evidence type="ECO:0008006" key="5">
    <source>
        <dbReference type="Google" id="ProtNLM"/>
    </source>
</evidence>
<gene>
    <name evidence="3" type="ORF">A3F84_22410</name>
</gene>
<protein>
    <recommendedName>
        <fullName evidence="5">Maf-like protein</fullName>
    </recommendedName>
</protein>
<dbReference type="InterPro" id="IPR029001">
    <property type="entry name" value="ITPase-like_fam"/>
</dbReference>
<dbReference type="Pfam" id="PF02545">
    <property type="entry name" value="Maf"/>
    <property type="match status" value="1"/>
</dbReference>
<dbReference type="Gene3D" id="3.90.950.10">
    <property type="match status" value="1"/>
</dbReference>
<accession>A0A1F6CSM7</accession>
<dbReference type="AlphaFoldDB" id="A0A1F6CSM7"/>